<name>A0ABM7UHE9_9LEPT</name>
<keyword evidence="3" id="KW-1185">Reference proteome</keyword>
<evidence type="ECO:0000313" key="2">
    <source>
        <dbReference type="EMBL" id="BDA78057.1"/>
    </source>
</evidence>
<evidence type="ECO:0000313" key="3">
    <source>
        <dbReference type="Proteomes" id="UP000245263"/>
    </source>
</evidence>
<gene>
    <name evidence="2" type="ORF">LPTSP3_g09870</name>
</gene>
<reference evidence="2 3" key="1">
    <citation type="submission" date="2021-08" db="EMBL/GenBank/DDBJ databases">
        <title>Complete genome sequence of Leptospira kobayashii strain E30.</title>
        <authorList>
            <person name="Nakao R."/>
            <person name="Nakamura S."/>
            <person name="Masuzawa T."/>
            <person name="Koizumi N."/>
        </authorList>
    </citation>
    <scope>NUCLEOTIDE SEQUENCE [LARGE SCALE GENOMIC DNA]</scope>
    <source>
        <strain evidence="2 3">E30</strain>
    </source>
</reference>
<dbReference type="RefSeq" id="WP_242935365.1">
    <property type="nucleotide sequence ID" value="NZ_AP025028.1"/>
</dbReference>
<organism evidence="2 3">
    <name type="scientific">Leptospira kobayashii</name>
    <dbReference type="NCBI Taxonomy" id="1917830"/>
    <lineage>
        <taxon>Bacteria</taxon>
        <taxon>Pseudomonadati</taxon>
        <taxon>Spirochaetota</taxon>
        <taxon>Spirochaetia</taxon>
        <taxon>Leptospirales</taxon>
        <taxon>Leptospiraceae</taxon>
        <taxon>Leptospira</taxon>
    </lineage>
</organism>
<dbReference type="EMBL" id="AP025028">
    <property type="protein sequence ID" value="BDA78057.1"/>
    <property type="molecule type" value="Genomic_DNA"/>
</dbReference>
<feature type="region of interest" description="Disordered" evidence="1">
    <location>
        <begin position="1"/>
        <end position="46"/>
    </location>
</feature>
<evidence type="ECO:0000256" key="1">
    <source>
        <dbReference type="SAM" id="MobiDB-lite"/>
    </source>
</evidence>
<feature type="compositionally biased region" description="Basic and acidic residues" evidence="1">
    <location>
        <begin position="19"/>
        <end position="46"/>
    </location>
</feature>
<protein>
    <submittedName>
        <fullName evidence="2">Uncharacterized protein</fullName>
    </submittedName>
</protein>
<sequence>MIKTSGDLKFGFSGKNKNKQKEMTKKSWLKETEIAQEMIDRDRKRR</sequence>
<accession>A0ABM7UHE9</accession>
<dbReference type="Proteomes" id="UP000245263">
    <property type="component" value="Chromosome 1"/>
</dbReference>
<proteinExistence type="predicted"/>